<keyword evidence="4" id="KW-0949">S-adenosyl-L-methionine</keyword>
<organism evidence="8 9">
    <name type="scientific">Cylindrospermopsis raciborskii CENA302</name>
    <dbReference type="NCBI Taxonomy" id="1170768"/>
    <lineage>
        <taxon>Bacteria</taxon>
        <taxon>Bacillati</taxon>
        <taxon>Cyanobacteriota</taxon>
        <taxon>Cyanophyceae</taxon>
        <taxon>Nostocales</taxon>
        <taxon>Aphanizomenonaceae</taxon>
        <taxon>Cylindrospermopsis</taxon>
    </lineage>
</organism>
<dbReference type="Gene3D" id="3.40.50.150">
    <property type="entry name" value="Vaccinia Virus protein VP39"/>
    <property type="match status" value="1"/>
</dbReference>
<dbReference type="InterPro" id="IPR002052">
    <property type="entry name" value="DNA_methylase_N6_adenine_CS"/>
</dbReference>
<reference evidence="8 9" key="1">
    <citation type="submission" date="2017-01" db="EMBL/GenBank/DDBJ databases">
        <authorList>
            <person name="Abreu V.A."/>
            <person name="Popin R.V."/>
            <person name="Rigonato J."/>
            <person name="Andreote A.P."/>
            <person name="Schaker P.C."/>
            <person name="Hoff-Risseti C."/>
            <person name="Alvarenga D.O."/>
            <person name="Varani A.M."/>
            <person name="Fiore M.F."/>
        </authorList>
    </citation>
    <scope>NUCLEOTIDE SEQUENCE [LARGE SCALE GENOMIC DNA]</scope>
    <source>
        <strain evidence="8 9">CENA302</strain>
    </source>
</reference>
<sequence length="1207" mass="138708">MNRTTIKNFAIWARNHLREQVSTRATQLAITEKTITDQRNFAGGLLSGEQTLNSQEATQYQELQSHIKYLLEQQVSKNLDKQLNKQANSVLDILVEEIAYTWFNRLVALRFMEVKGYIGRVLSSSDRNLVDPDILRDRDSIADTGEIAGINQQTLKQWEDLASQQTNPEEYLYRQLLLAQCQALSSSIPALFDTRYPALLLPVNLLGQDSIIGRLVKEIAQEEWEDIEIVGWLYQFYISERKDQVIGAKSKVEAKDIPAATQLFTPRWIVQYMVENSLGRLWLENHPQSKLREKMPYYLEGEKIRGGEEQEESKVSDTAPLLGLLKEKVSPGIALTPEELTVIDPACGSGHILVYAFDLLMEIYKEQGYLEKDIPGLILSHNLYGLDIDERAVQLASFAVLMKARAINKRIFRNVPALNIKTVRCTRGYKLPTTGKLMEKDWQPLLGAFVDADNLGSLITPPSFDGTILRKQLADLELSNPILKGKDIAFLDSLIRQAELLTNKYWVVVANPPYMGNRSFNETIKSFAEKYYKKSKGDLFAVFMERLIKITRDEGMTAMVVMQSWMFLSSYEHLRKHILNDYSILTLLHMDNNVMKIAFGTSAFSLRKKDNQNCIGSYTWIETEDLDENGEKPKIFPAMNNVRNAKSSDGTGVFYVTSENFSKIPGSAIAYWVSERVLEIFQESKPLNDIASPCVGLQTGNNDKFLRLWTEVNINNIGFGLDNREAAKKSGKKWFPYNKGGEFRKWYGNQQYVVNWENDGLELNNYKPKAVIRNPTYYFKESVSWSFVSSSYFGVRYSPQGFIFDVGGSSIFPNSKIIINLVGLLCSKIISNFMQIMNPTLNFQVGNIANLPVVTSLQDSSLNKLIDRAINISRQDWDNFETSWDFLTHPLLRHNSPSISQCFTQWQNQSETAFRQLQLLEEENNRYWIQTYGLETELTPEVPEDQITIHRADQQRDIRSLLSYIVGCIMGRYSLDKPGIIHAGNPFDPSLHQQFPASNHAIIPITDQTYFTDDIITRFEEFIQIAYSADTCSENLKFIADTLTLKNGESPRERIQRYFLQEFISDHIQTYKKRPIYWLFTSGKKRAFNALIYLHRYQEDTLARMRTDYVLELQIKLEGEITKYQKQLEISTNNADKKIASKRLKELQDQQSELAEYQEKLQHLADARIKLDLDDGVAYNYCRFKGLVYEGSDLKMADLEKASQWKK</sequence>
<dbReference type="InterPro" id="IPR011639">
    <property type="entry name" value="MethylTrfase_TaqI-like_dom"/>
</dbReference>
<dbReference type="EMBL" id="MTPU01000001">
    <property type="protein sequence ID" value="OPH11409.1"/>
    <property type="molecule type" value="Genomic_DNA"/>
</dbReference>
<dbReference type="InterPro" id="IPR047939">
    <property type="entry name" value="BREX_1_PglX"/>
</dbReference>
<dbReference type="AlphaFoldDB" id="A0A9Q5QZC1"/>
<evidence type="ECO:0000256" key="4">
    <source>
        <dbReference type="ARBA" id="ARBA00022691"/>
    </source>
</evidence>
<feature type="domain" description="Type II methyltransferase M.TaqI-like" evidence="7">
    <location>
        <begin position="381"/>
        <end position="592"/>
    </location>
</feature>
<dbReference type="GO" id="GO:0032259">
    <property type="term" value="P:methylation"/>
    <property type="evidence" value="ECO:0007669"/>
    <property type="project" value="UniProtKB-KW"/>
</dbReference>
<evidence type="ECO:0000313" key="9">
    <source>
        <dbReference type="Proteomes" id="UP000190056"/>
    </source>
</evidence>
<feature type="coiled-coil region" evidence="6">
    <location>
        <begin position="1140"/>
        <end position="1167"/>
    </location>
</feature>
<evidence type="ECO:0000256" key="2">
    <source>
        <dbReference type="ARBA" id="ARBA00022603"/>
    </source>
</evidence>
<dbReference type="SUPFAM" id="SSF53335">
    <property type="entry name" value="S-adenosyl-L-methionine-dependent methyltransferases"/>
    <property type="match status" value="1"/>
</dbReference>
<proteinExistence type="predicted"/>
<name>A0A9Q5QZC1_9CYAN</name>
<accession>A0A9Q5QZC1</accession>
<dbReference type="InterPro" id="IPR050953">
    <property type="entry name" value="N4_N6_ade-DNA_methylase"/>
</dbReference>
<dbReference type="PANTHER" id="PTHR33841">
    <property type="entry name" value="DNA METHYLTRANSFERASE YEEA-RELATED"/>
    <property type="match status" value="1"/>
</dbReference>
<dbReference type="PANTHER" id="PTHR33841:SF1">
    <property type="entry name" value="DNA METHYLTRANSFERASE A"/>
    <property type="match status" value="1"/>
</dbReference>
<evidence type="ECO:0000259" key="7">
    <source>
        <dbReference type="Pfam" id="PF07669"/>
    </source>
</evidence>
<dbReference type="Proteomes" id="UP000190056">
    <property type="component" value="Unassembled WGS sequence"/>
</dbReference>
<keyword evidence="2" id="KW-0489">Methyltransferase</keyword>
<dbReference type="EC" id="2.1.1.72" evidence="1"/>
<gene>
    <name evidence="8" type="ORF">CENA302_00070</name>
</gene>
<evidence type="ECO:0000313" key="8">
    <source>
        <dbReference type="EMBL" id="OPH11409.1"/>
    </source>
</evidence>
<evidence type="ECO:0000256" key="5">
    <source>
        <dbReference type="ARBA" id="ARBA00047942"/>
    </source>
</evidence>
<dbReference type="RefSeq" id="WP_079290319.1">
    <property type="nucleotide sequence ID" value="NZ_MTPU01000001.1"/>
</dbReference>
<evidence type="ECO:0000256" key="1">
    <source>
        <dbReference type="ARBA" id="ARBA00011900"/>
    </source>
</evidence>
<dbReference type="GO" id="GO:0006304">
    <property type="term" value="P:DNA modification"/>
    <property type="evidence" value="ECO:0007669"/>
    <property type="project" value="InterPro"/>
</dbReference>
<keyword evidence="6" id="KW-0175">Coiled coil</keyword>
<dbReference type="Pfam" id="PF07669">
    <property type="entry name" value="Eco57I"/>
    <property type="match status" value="1"/>
</dbReference>
<comment type="caution">
    <text evidence="8">The sequence shown here is derived from an EMBL/GenBank/DDBJ whole genome shotgun (WGS) entry which is preliminary data.</text>
</comment>
<evidence type="ECO:0000256" key="6">
    <source>
        <dbReference type="SAM" id="Coils"/>
    </source>
</evidence>
<protein>
    <recommendedName>
        <fullName evidence="1">site-specific DNA-methyltransferase (adenine-specific)</fullName>
        <ecNumber evidence="1">2.1.1.72</ecNumber>
    </recommendedName>
</protein>
<dbReference type="NCBIfam" id="NF033452">
    <property type="entry name" value="BREX_1_MTaseX"/>
    <property type="match status" value="1"/>
</dbReference>
<keyword evidence="3" id="KW-0808">Transferase</keyword>
<comment type="catalytic activity">
    <reaction evidence="5">
        <text>a 2'-deoxyadenosine in DNA + S-adenosyl-L-methionine = an N(6)-methyl-2'-deoxyadenosine in DNA + S-adenosyl-L-homocysteine + H(+)</text>
        <dbReference type="Rhea" id="RHEA:15197"/>
        <dbReference type="Rhea" id="RHEA-COMP:12418"/>
        <dbReference type="Rhea" id="RHEA-COMP:12419"/>
        <dbReference type="ChEBI" id="CHEBI:15378"/>
        <dbReference type="ChEBI" id="CHEBI:57856"/>
        <dbReference type="ChEBI" id="CHEBI:59789"/>
        <dbReference type="ChEBI" id="CHEBI:90615"/>
        <dbReference type="ChEBI" id="CHEBI:90616"/>
        <dbReference type="EC" id="2.1.1.72"/>
    </reaction>
</comment>
<dbReference type="InterPro" id="IPR029063">
    <property type="entry name" value="SAM-dependent_MTases_sf"/>
</dbReference>
<dbReference type="GO" id="GO:0003676">
    <property type="term" value="F:nucleic acid binding"/>
    <property type="evidence" value="ECO:0007669"/>
    <property type="project" value="InterPro"/>
</dbReference>
<dbReference type="GO" id="GO:0009007">
    <property type="term" value="F:site-specific DNA-methyltransferase (adenine-specific) activity"/>
    <property type="evidence" value="ECO:0007669"/>
    <property type="project" value="UniProtKB-EC"/>
</dbReference>
<evidence type="ECO:0000256" key="3">
    <source>
        <dbReference type="ARBA" id="ARBA00022679"/>
    </source>
</evidence>
<dbReference type="PROSITE" id="PS00092">
    <property type="entry name" value="N6_MTASE"/>
    <property type="match status" value="1"/>
</dbReference>